<dbReference type="EMBL" id="JAGGNH010000010">
    <property type="protein sequence ID" value="KAJ0962057.1"/>
    <property type="molecule type" value="Genomic_DNA"/>
</dbReference>
<keyword evidence="5" id="KW-1185">Reference proteome</keyword>
<proteinExistence type="predicted"/>
<reference evidence="4" key="1">
    <citation type="submission" date="2021-03" db="EMBL/GenBank/DDBJ databases">
        <authorList>
            <person name="Li Z."/>
            <person name="Yang C."/>
        </authorList>
    </citation>
    <scope>NUCLEOTIDE SEQUENCE</scope>
    <source>
        <strain evidence="4">Dzin_1.0</strain>
        <tissue evidence="4">Leaf</tissue>
    </source>
</reference>
<dbReference type="OrthoDB" id="747353at2759"/>
<dbReference type="InterPro" id="IPR040400">
    <property type="entry name" value="BAG5/6/7/8"/>
</dbReference>
<dbReference type="PANTHER" id="PTHR33322:SF3">
    <property type="entry name" value="BAG FAMILY MOLECULAR CHAPERONE REGULATOR 7"/>
    <property type="match status" value="1"/>
</dbReference>
<dbReference type="AlphaFoldDB" id="A0A9D5H3L3"/>
<evidence type="ECO:0000256" key="1">
    <source>
        <dbReference type="ARBA" id="ARBA00023186"/>
    </source>
</evidence>
<keyword evidence="2" id="KW-0175">Coiled coil</keyword>
<accession>A0A9D5H3L3</accession>
<dbReference type="PANTHER" id="PTHR33322">
    <property type="entry name" value="BAG DOMAIN CONTAINING PROTEIN, EXPRESSED"/>
    <property type="match status" value="1"/>
</dbReference>
<comment type="caution">
    <text evidence="4">The sequence shown here is derived from an EMBL/GenBank/DDBJ whole genome shotgun (WGS) entry which is preliminary data.</text>
</comment>
<protein>
    <submittedName>
        <fullName evidence="4">Uncharacterized protein</fullName>
    </submittedName>
</protein>
<organism evidence="4 5">
    <name type="scientific">Dioscorea zingiberensis</name>
    <dbReference type="NCBI Taxonomy" id="325984"/>
    <lineage>
        <taxon>Eukaryota</taxon>
        <taxon>Viridiplantae</taxon>
        <taxon>Streptophyta</taxon>
        <taxon>Embryophyta</taxon>
        <taxon>Tracheophyta</taxon>
        <taxon>Spermatophyta</taxon>
        <taxon>Magnoliopsida</taxon>
        <taxon>Liliopsida</taxon>
        <taxon>Dioscoreales</taxon>
        <taxon>Dioscoreaceae</taxon>
        <taxon>Dioscorea</taxon>
    </lineage>
</organism>
<dbReference type="Proteomes" id="UP001085076">
    <property type="component" value="Miscellaneous, Linkage group lg10"/>
</dbReference>
<gene>
    <name evidence="4" type="ORF">J5N97_029885</name>
</gene>
<evidence type="ECO:0000256" key="2">
    <source>
        <dbReference type="SAM" id="Coils"/>
    </source>
</evidence>
<name>A0A9D5H3L3_9LILI</name>
<dbReference type="GO" id="GO:0009506">
    <property type="term" value="C:plasmodesma"/>
    <property type="evidence" value="ECO:0007669"/>
    <property type="project" value="TreeGrafter"/>
</dbReference>
<keyword evidence="1" id="KW-0143">Chaperone</keyword>
<dbReference type="GO" id="GO:0006457">
    <property type="term" value="P:protein folding"/>
    <property type="evidence" value="ECO:0007669"/>
    <property type="project" value="TreeGrafter"/>
</dbReference>
<feature type="coiled-coil region" evidence="2">
    <location>
        <begin position="83"/>
        <end position="110"/>
    </location>
</feature>
<evidence type="ECO:0000313" key="4">
    <source>
        <dbReference type="EMBL" id="KAJ0962057.1"/>
    </source>
</evidence>
<reference evidence="4" key="2">
    <citation type="journal article" date="2022" name="Hortic Res">
        <title>The genome of Dioscorea zingiberensis sheds light on the biosynthesis, origin and evolution of the medicinally important diosgenin saponins.</title>
        <authorList>
            <person name="Li Y."/>
            <person name="Tan C."/>
            <person name="Li Z."/>
            <person name="Guo J."/>
            <person name="Li S."/>
            <person name="Chen X."/>
            <person name="Wang C."/>
            <person name="Dai X."/>
            <person name="Yang H."/>
            <person name="Song W."/>
            <person name="Hou L."/>
            <person name="Xu J."/>
            <person name="Tong Z."/>
            <person name="Xu A."/>
            <person name="Yuan X."/>
            <person name="Wang W."/>
            <person name="Yang Q."/>
            <person name="Chen L."/>
            <person name="Sun Z."/>
            <person name="Wang K."/>
            <person name="Pan B."/>
            <person name="Chen J."/>
            <person name="Bao Y."/>
            <person name="Liu F."/>
            <person name="Qi X."/>
            <person name="Gang D.R."/>
            <person name="Wen J."/>
            <person name="Li J."/>
        </authorList>
    </citation>
    <scope>NUCLEOTIDE SEQUENCE</scope>
    <source>
        <strain evidence="4">Dzin_1.0</strain>
    </source>
</reference>
<sequence length="282" mass="32178">MSFSKRFDHRDPFSAPFFYRETSIFRHLSVPSIDDLEDELGFALDLMNPISIPIPSPFSFPHGFFESATDLVLVDRMEAQLRRAETKAHLQSLSNRVAELELNFARAMRSKPTDHGRNCKWMTEIKGSKGEGIDWKFKWMDAEGQGEKNVKWRTGITGKGEPSCPTYTFPSSMTPAPLEAKEKGKKWTGTTNTKRVLEIEEPVNPGCIALKKAFAKRPLSHYKGKRKEPSPQDAALRIQMSFRDHLVRRAQVLRGLREMAVAKAKLKEIRALFSNFSYKLDV</sequence>
<evidence type="ECO:0000256" key="3">
    <source>
        <dbReference type="SAM" id="MobiDB-lite"/>
    </source>
</evidence>
<evidence type="ECO:0000313" key="5">
    <source>
        <dbReference type="Proteomes" id="UP001085076"/>
    </source>
</evidence>
<dbReference type="PROSITE" id="PS50096">
    <property type="entry name" value="IQ"/>
    <property type="match status" value="1"/>
</dbReference>
<feature type="compositionally biased region" description="Polar residues" evidence="3">
    <location>
        <begin position="165"/>
        <end position="174"/>
    </location>
</feature>
<feature type="region of interest" description="Disordered" evidence="3">
    <location>
        <begin position="153"/>
        <end position="187"/>
    </location>
</feature>